<dbReference type="Pfam" id="PF00160">
    <property type="entry name" value="Pro_isomerase"/>
    <property type="match status" value="1"/>
</dbReference>
<evidence type="ECO:0000256" key="2">
    <source>
        <dbReference type="SAM" id="Phobius"/>
    </source>
</evidence>
<evidence type="ECO:0000256" key="1">
    <source>
        <dbReference type="RuleBase" id="RU363019"/>
    </source>
</evidence>
<dbReference type="InterPro" id="IPR002130">
    <property type="entry name" value="Cyclophilin-type_PPIase_dom"/>
</dbReference>
<keyword evidence="2" id="KW-0812">Transmembrane</keyword>
<sequence length="230" mass="26114">MAKIKPQALLQQSKKKKVPSKISPATIIIFTLIVFMVVFFIFSTYRHFSHRSVNPAEQIRLGRKDFSDPENSVVPNYATLHTSKGLIVVELFKDASPDVVDEFVKFCQNGHFKGMQFYRVIKHYVIQAGEVNSIGAAEEWTLRGKHYNELEKSVKHEAFMVGTSKAKKDSKAFELYITTAPISDLNEKINVFGRVVKGEDVVQEIEEVDTDEHYVPKSAIGIMDVTLEQM</sequence>
<dbReference type="PRINTS" id="PR00153">
    <property type="entry name" value="CSAPPISMRASE"/>
</dbReference>
<reference evidence="4" key="1">
    <citation type="submission" date="2024-03" db="EMBL/GenBank/DDBJ databases">
        <title>WGS assembly of Saponaria officinalis var. Norfolk2.</title>
        <authorList>
            <person name="Jenkins J."/>
            <person name="Shu S."/>
            <person name="Grimwood J."/>
            <person name="Barry K."/>
            <person name="Goodstein D."/>
            <person name="Schmutz J."/>
            <person name="Leebens-Mack J."/>
            <person name="Osbourn A."/>
        </authorList>
    </citation>
    <scope>NUCLEOTIDE SEQUENCE [LARGE SCALE GENOMIC DNA]</scope>
    <source>
        <strain evidence="4">JIC</strain>
    </source>
</reference>
<evidence type="ECO:0000313" key="4">
    <source>
        <dbReference type="EMBL" id="KAK9685022.1"/>
    </source>
</evidence>
<evidence type="ECO:0000259" key="3">
    <source>
        <dbReference type="PROSITE" id="PS50072"/>
    </source>
</evidence>
<comment type="similarity">
    <text evidence="1">Belongs to the cyclophilin-type PPIase family.</text>
</comment>
<comment type="caution">
    <text evidence="4">The sequence shown here is derived from an EMBL/GenBank/DDBJ whole genome shotgun (WGS) entry which is preliminary data.</text>
</comment>
<proteinExistence type="inferred from homology"/>
<accession>A0AAW1I6L1</accession>
<evidence type="ECO:0000313" key="5">
    <source>
        <dbReference type="Proteomes" id="UP001443914"/>
    </source>
</evidence>
<protein>
    <recommendedName>
        <fullName evidence="1">Peptidyl-prolyl cis-trans isomerase</fullName>
        <shortName evidence="1">PPIase</shortName>
        <ecNumber evidence="1">5.2.1.8</ecNumber>
    </recommendedName>
</protein>
<dbReference type="EC" id="5.2.1.8" evidence="1"/>
<gene>
    <name evidence="4" type="ORF">RND81_10G250200</name>
</gene>
<dbReference type="Proteomes" id="UP001443914">
    <property type="component" value="Unassembled WGS sequence"/>
</dbReference>
<dbReference type="SUPFAM" id="SSF50891">
    <property type="entry name" value="Cyclophilin-like"/>
    <property type="match status" value="1"/>
</dbReference>
<keyword evidence="5" id="KW-1185">Reference proteome</keyword>
<comment type="function">
    <text evidence="1">PPIases accelerate the folding of proteins. It catalyzes the cis-trans isomerization of proline imidic peptide bonds in oligopeptides.</text>
</comment>
<dbReference type="PROSITE" id="PS50072">
    <property type="entry name" value="CSA_PPIASE_2"/>
    <property type="match status" value="1"/>
</dbReference>
<feature type="domain" description="PPIase cyclophilin-type" evidence="3">
    <location>
        <begin position="74"/>
        <end position="227"/>
    </location>
</feature>
<keyword evidence="2" id="KW-1133">Transmembrane helix</keyword>
<dbReference type="InterPro" id="IPR029000">
    <property type="entry name" value="Cyclophilin-like_dom_sf"/>
</dbReference>
<keyword evidence="2" id="KW-0472">Membrane</keyword>
<dbReference type="EMBL" id="JBDFQZ010000010">
    <property type="protein sequence ID" value="KAK9685022.1"/>
    <property type="molecule type" value="Genomic_DNA"/>
</dbReference>
<keyword evidence="1" id="KW-0697">Rotamase</keyword>
<comment type="catalytic activity">
    <reaction evidence="1">
        <text>[protein]-peptidylproline (omega=180) = [protein]-peptidylproline (omega=0)</text>
        <dbReference type="Rhea" id="RHEA:16237"/>
        <dbReference type="Rhea" id="RHEA-COMP:10747"/>
        <dbReference type="Rhea" id="RHEA-COMP:10748"/>
        <dbReference type="ChEBI" id="CHEBI:83833"/>
        <dbReference type="ChEBI" id="CHEBI:83834"/>
        <dbReference type="EC" id="5.2.1.8"/>
    </reaction>
</comment>
<name>A0AAW1I6L1_SAPOF</name>
<dbReference type="PANTHER" id="PTHR47269:SF1">
    <property type="entry name" value="PEPTIDYL-PROLYL CIS-TRANS ISOMERASE CYP21-4"/>
    <property type="match status" value="1"/>
</dbReference>
<dbReference type="PANTHER" id="PTHR47269">
    <property type="entry name" value="PEPTIDYL-PROLYL CIS-TRANS ISOMERASE CYP21-4"/>
    <property type="match status" value="1"/>
</dbReference>
<dbReference type="GO" id="GO:0003755">
    <property type="term" value="F:peptidyl-prolyl cis-trans isomerase activity"/>
    <property type="evidence" value="ECO:0007669"/>
    <property type="project" value="UniProtKB-UniRule"/>
</dbReference>
<organism evidence="4 5">
    <name type="scientific">Saponaria officinalis</name>
    <name type="common">Common soapwort</name>
    <name type="synonym">Lychnis saponaria</name>
    <dbReference type="NCBI Taxonomy" id="3572"/>
    <lineage>
        <taxon>Eukaryota</taxon>
        <taxon>Viridiplantae</taxon>
        <taxon>Streptophyta</taxon>
        <taxon>Embryophyta</taxon>
        <taxon>Tracheophyta</taxon>
        <taxon>Spermatophyta</taxon>
        <taxon>Magnoliopsida</taxon>
        <taxon>eudicotyledons</taxon>
        <taxon>Gunneridae</taxon>
        <taxon>Pentapetalae</taxon>
        <taxon>Caryophyllales</taxon>
        <taxon>Caryophyllaceae</taxon>
        <taxon>Caryophylleae</taxon>
        <taxon>Saponaria</taxon>
    </lineage>
</organism>
<dbReference type="AlphaFoldDB" id="A0AAW1I6L1"/>
<dbReference type="Gene3D" id="2.40.100.10">
    <property type="entry name" value="Cyclophilin-like"/>
    <property type="match status" value="1"/>
</dbReference>
<feature type="transmembrane region" description="Helical" evidence="2">
    <location>
        <begin position="21"/>
        <end position="42"/>
    </location>
</feature>
<keyword evidence="1" id="KW-0413">Isomerase</keyword>